<dbReference type="SUPFAM" id="SSF53335">
    <property type="entry name" value="S-adenosyl-L-methionine-dependent methyltransferases"/>
    <property type="match status" value="1"/>
</dbReference>
<gene>
    <name evidence="4" type="ORF">CAL29_13600</name>
</gene>
<sequence length="222" mass="24061">MDEARWIAVDRYFEHTLGLSDRTLEKTLAASREAGLPAHEVAPNQARMLQLFAQMCGARRILEIGTLGGYSAICLARVLPLDGELVTLEADPGHARVAAGNIAKAGLADRVRVMVGDARASLARLREEEGEPFDFAFIDADKASNPFYLKGVLALSRPGTVIVGDNIIRAGRIVDPAAREDEDVRGVFEFFEQLGADRRLSATALQTVGEKGWDGFALARVL</sequence>
<organism evidence="4 5">
    <name type="scientific">Bordetella genomosp. 10</name>
    <dbReference type="NCBI Taxonomy" id="1416804"/>
    <lineage>
        <taxon>Bacteria</taxon>
        <taxon>Pseudomonadati</taxon>
        <taxon>Pseudomonadota</taxon>
        <taxon>Betaproteobacteria</taxon>
        <taxon>Burkholderiales</taxon>
        <taxon>Alcaligenaceae</taxon>
        <taxon>Bordetella</taxon>
    </lineage>
</organism>
<dbReference type="RefSeq" id="WP_094853523.1">
    <property type="nucleotide sequence ID" value="NZ_NEVM01000002.1"/>
</dbReference>
<keyword evidence="3" id="KW-0949">S-adenosyl-L-methionine</keyword>
<dbReference type="OrthoDB" id="9799672at2"/>
<dbReference type="GO" id="GO:0032259">
    <property type="term" value="P:methylation"/>
    <property type="evidence" value="ECO:0007669"/>
    <property type="project" value="UniProtKB-KW"/>
</dbReference>
<reference evidence="5" key="1">
    <citation type="submission" date="2017-05" db="EMBL/GenBank/DDBJ databases">
        <title>Complete and WGS of Bordetella genogroups.</title>
        <authorList>
            <person name="Spilker T."/>
            <person name="Lipuma J."/>
        </authorList>
    </citation>
    <scope>NUCLEOTIDE SEQUENCE [LARGE SCALE GENOMIC DNA]</scope>
    <source>
        <strain evidence="5">AU16122</strain>
    </source>
</reference>
<evidence type="ECO:0000256" key="1">
    <source>
        <dbReference type="ARBA" id="ARBA00022603"/>
    </source>
</evidence>
<keyword evidence="5" id="KW-1185">Reference proteome</keyword>
<dbReference type="Gene3D" id="3.40.50.150">
    <property type="entry name" value="Vaccinia Virus protein VP39"/>
    <property type="match status" value="1"/>
</dbReference>
<proteinExistence type="predicted"/>
<evidence type="ECO:0000313" key="5">
    <source>
        <dbReference type="Proteomes" id="UP000216020"/>
    </source>
</evidence>
<dbReference type="Proteomes" id="UP000216020">
    <property type="component" value="Unassembled WGS sequence"/>
</dbReference>
<dbReference type="AlphaFoldDB" id="A0A261SC35"/>
<dbReference type="PROSITE" id="PS51682">
    <property type="entry name" value="SAM_OMT_I"/>
    <property type="match status" value="1"/>
</dbReference>
<keyword evidence="2 4" id="KW-0808">Transferase</keyword>
<evidence type="ECO:0000256" key="2">
    <source>
        <dbReference type="ARBA" id="ARBA00022679"/>
    </source>
</evidence>
<evidence type="ECO:0000256" key="3">
    <source>
        <dbReference type="ARBA" id="ARBA00022691"/>
    </source>
</evidence>
<dbReference type="InterPro" id="IPR029063">
    <property type="entry name" value="SAM-dependent_MTases_sf"/>
</dbReference>
<dbReference type="GO" id="GO:0008757">
    <property type="term" value="F:S-adenosylmethionine-dependent methyltransferase activity"/>
    <property type="evidence" value="ECO:0007669"/>
    <property type="project" value="TreeGrafter"/>
</dbReference>
<comment type="caution">
    <text evidence="4">The sequence shown here is derived from an EMBL/GenBank/DDBJ whole genome shotgun (WGS) entry which is preliminary data.</text>
</comment>
<protein>
    <submittedName>
        <fullName evidence="4">Methyltransferase</fullName>
    </submittedName>
</protein>
<name>A0A261SC35_9BORD</name>
<dbReference type="EMBL" id="NEVM01000002">
    <property type="protein sequence ID" value="OZI34532.1"/>
    <property type="molecule type" value="Genomic_DNA"/>
</dbReference>
<keyword evidence="1 4" id="KW-0489">Methyltransferase</keyword>
<dbReference type="PANTHER" id="PTHR10509:SF14">
    <property type="entry name" value="CAFFEOYL-COA O-METHYLTRANSFERASE 3-RELATED"/>
    <property type="match status" value="1"/>
</dbReference>
<dbReference type="GO" id="GO:0008171">
    <property type="term" value="F:O-methyltransferase activity"/>
    <property type="evidence" value="ECO:0007669"/>
    <property type="project" value="InterPro"/>
</dbReference>
<dbReference type="PANTHER" id="PTHR10509">
    <property type="entry name" value="O-METHYLTRANSFERASE-RELATED"/>
    <property type="match status" value="1"/>
</dbReference>
<dbReference type="InterPro" id="IPR050362">
    <property type="entry name" value="Cation-dep_OMT"/>
</dbReference>
<evidence type="ECO:0000313" key="4">
    <source>
        <dbReference type="EMBL" id="OZI34532.1"/>
    </source>
</evidence>
<accession>A0A261SC35</accession>
<dbReference type="Pfam" id="PF01596">
    <property type="entry name" value="Methyltransf_3"/>
    <property type="match status" value="1"/>
</dbReference>
<dbReference type="InterPro" id="IPR002935">
    <property type="entry name" value="SAM_O-MeTrfase"/>
</dbReference>